<protein>
    <recommendedName>
        <fullName evidence="6">Thioredoxin domain-containing protein 12</fullName>
    </recommendedName>
</protein>
<dbReference type="Gene3D" id="3.40.30.10">
    <property type="entry name" value="Glutaredoxin"/>
    <property type="match status" value="1"/>
</dbReference>
<evidence type="ECO:0000313" key="4">
    <source>
        <dbReference type="Proteomes" id="UP001359485"/>
    </source>
</evidence>
<dbReference type="AlphaFoldDB" id="A0AAN8S8S7"/>
<evidence type="ECO:0000256" key="1">
    <source>
        <dbReference type="ARBA" id="ARBA00022729"/>
    </source>
</evidence>
<dbReference type="InterPro" id="IPR036249">
    <property type="entry name" value="Thioredoxin-like_sf"/>
</dbReference>
<dbReference type="GO" id="GO:0005783">
    <property type="term" value="C:endoplasmic reticulum"/>
    <property type="evidence" value="ECO:0007669"/>
    <property type="project" value="TreeGrafter"/>
</dbReference>
<dbReference type="EMBL" id="JAWJWE010000037">
    <property type="protein sequence ID" value="KAK6625539.1"/>
    <property type="molecule type" value="Genomic_DNA"/>
</dbReference>
<dbReference type="EMBL" id="JAWJWF010000002">
    <property type="protein sequence ID" value="KAK6637923.1"/>
    <property type="molecule type" value="Genomic_DNA"/>
</dbReference>
<dbReference type="Pfam" id="PF13899">
    <property type="entry name" value="Thioredoxin_7"/>
    <property type="match status" value="1"/>
</dbReference>
<gene>
    <name evidence="2" type="ORF">RUM43_005838</name>
    <name evidence="3" type="ORF">RUM44_008345</name>
</gene>
<dbReference type="PANTHER" id="PTHR15337:SF23">
    <property type="entry name" value="THIOREDOXIN DOMAIN-CONTAINING PROTEIN"/>
    <property type="match status" value="1"/>
</dbReference>
<evidence type="ECO:0008006" key="6">
    <source>
        <dbReference type="Google" id="ProtNLM"/>
    </source>
</evidence>
<dbReference type="Proteomes" id="UP001359485">
    <property type="component" value="Unassembled WGS sequence"/>
</dbReference>
<sequence>MGKIESKEKIYWVNDIEKAVLIAGFTKKPVFLMILKSLCPTCKTLEPEYLQDKDFRILSKFFVMARSVDQKSVEELYAVDGHYVPRILFLDSSGKPMEEFYNSTAKKPEAKYFYPQAEEVVGSMRNVLYHFYSTTKNEE</sequence>
<comment type="caution">
    <text evidence="2">The sequence shown here is derived from an EMBL/GenBank/DDBJ whole genome shotgun (WGS) entry which is preliminary data.</text>
</comment>
<evidence type="ECO:0000313" key="5">
    <source>
        <dbReference type="Proteomes" id="UP001372834"/>
    </source>
</evidence>
<dbReference type="InterPro" id="IPR051099">
    <property type="entry name" value="AGR/TXD"/>
</dbReference>
<evidence type="ECO:0000313" key="2">
    <source>
        <dbReference type="EMBL" id="KAK6625539.1"/>
    </source>
</evidence>
<keyword evidence="4" id="KW-1185">Reference proteome</keyword>
<reference evidence="2 5" key="1">
    <citation type="submission" date="2023-10" db="EMBL/GenBank/DDBJ databases">
        <title>Genomes of two closely related lineages of the louse Polyplax serrata with different host specificities.</title>
        <authorList>
            <person name="Martinu J."/>
            <person name="Tarabai H."/>
            <person name="Stefka J."/>
            <person name="Hypsa V."/>
        </authorList>
    </citation>
    <scope>NUCLEOTIDE SEQUENCE [LARGE SCALE GENOMIC DNA]</scope>
    <source>
        <strain evidence="3">98ZLc_SE</strain>
        <strain evidence="2">HR10_N</strain>
    </source>
</reference>
<dbReference type="PANTHER" id="PTHR15337">
    <property type="entry name" value="ANTERIOR GRADIENT PROTEIN-RELATED"/>
    <property type="match status" value="1"/>
</dbReference>
<dbReference type="Proteomes" id="UP001372834">
    <property type="component" value="Unassembled WGS sequence"/>
</dbReference>
<proteinExistence type="predicted"/>
<dbReference type="SUPFAM" id="SSF52833">
    <property type="entry name" value="Thioredoxin-like"/>
    <property type="match status" value="1"/>
</dbReference>
<accession>A0AAN8S8S7</accession>
<keyword evidence="1" id="KW-0732">Signal</keyword>
<name>A0AAN8S8S7_POLSC</name>
<organism evidence="2 5">
    <name type="scientific">Polyplax serrata</name>
    <name type="common">Common mouse louse</name>
    <dbReference type="NCBI Taxonomy" id="468196"/>
    <lineage>
        <taxon>Eukaryota</taxon>
        <taxon>Metazoa</taxon>
        <taxon>Ecdysozoa</taxon>
        <taxon>Arthropoda</taxon>
        <taxon>Hexapoda</taxon>
        <taxon>Insecta</taxon>
        <taxon>Pterygota</taxon>
        <taxon>Neoptera</taxon>
        <taxon>Paraneoptera</taxon>
        <taxon>Psocodea</taxon>
        <taxon>Troctomorpha</taxon>
        <taxon>Phthiraptera</taxon>
        <taxon>Anoplura</taxon>
        <taxon>Polyplacidae</taxon>
        <taxon>Polyplax</taxon>
    </lineage>
</organism>
<evidence type="ECO:0000313" key="3">
    <source>
        <dbReference type="EMBL" id="KAK6637923.1"/>
    </source>
</evidence>